<evidence type="ECO:0000313" key="10">
    <source>
        <dbReference type="EMBL" id="KAF4625287.1"/>
    </source>
</evidence>
<comment type="caution">
    <text evidence="10">The sequence shown here is derived from an EMBL/GenBank/DDBJ whole genome shotgun (WGS) entry which is preliminary data.</text>
</comment>
<dbReference type="InterPro" id="IPR041698">
    <property type="entry name" value="Methyltransf_25"/>
</dbReference>
<reference evidence="10 11" key="1">
    <citation type="submission" date="2020-03" db="EMBL/GenBank/DDBJ databases">
        <title>Draft Genome Sequence of Cudoniella acicularis.</title>
        <authorList>
            <person name="Buettner E."/>
            <person name="Kellner H."/>
        </authorList>
    </citation>
    <scope>NUCLEOTIDE SEQUENCE [LARGE SCALE GENOMIC DNA]</scope>
    <source>
        <strain evidence="10 11">DSM 108380</strain>
    </source>
</reference>
<comment type="catalytic activity">
    <reaction evidence="8">
        <text>N-methylethanolamine phosphate + S-adenosyl-L-methionine = N,N-dimethylethanolamine phosphate + S-adenosyl-L-homocysteine + H(+)</text>
        <dbReference type="Rhea" id="RHEA:25321"/>
        <dbReference type="ChEBI" id="CHEBI:15378"/>
        <dbReference type="ChEBI" id="CHEBI:57781"/>
        <dbReference type="ChEBI" id="CHEBI:57856"/>
        <dbReference type="ChEBI" id="CHEBI:58641"/>
        <dbReference type="ChEBI" id="CHEBI:59789"/>
        <dbReference type="EC" id="2.1.1.103"/>
    </reaction>
    <physiologicalReaction direction="left-to-right" evidence="8">
        <dbReference type="Rhea" id="RHEA:25322"/>
    </physiologicalReaction>
</comment>
<keyword evidence="3" id="KW-0489">Methyltransferase</keyword>
<dbReference type="InterPro" id="IPR029063">
    <property type="entry name" value="SAM-dependent_MTases_sf"/>
</dbReference>
<dbReference type="Proteomes" id="UP000566819">
    <property type="component" value="Unassembled WGS sequence"/>
</dbReference>
<comment type="pathway">
    <text evidence="1">Phospholipid metabolism; phosphatidylcholine biosynthesis.</text>
</comment>
<sequence>MAINPAPDYDNIGIKYEHTFAHDKGLLNFVKTSLELLPPDASVLDIGSGTGKPVSDTVVASGRKLYGIDLSPAMIELCRKQVPGGTFELVNILEFTPKEQFNAAFAVFSMFGFTREEMNEMARKWSEWIVPGGYLLIGTMAADDFPTKPHMLDEDGLCARGIEHTFMGKRIANLLYTKKGWESLLREVGFEVVGTEMVPFQPPAEAECDNEPHYYITARKAS</sequence>
<name>A0A8H4VWY3_9HELO</name>
<dbReference type="CDD" id="cd02440">
    <property type="entry name" value="AdoMet_MTases"/>
    <property type="match status" value="1"/>
</dbReference>
<comment type="catalytic activity">
    <reaction evidence="6">
        <text>N,N-dimethylethanolamine phosphate + S-adenosyl-L-methionine = phosphocholine + S-adenosyl-L-homocysteine + H(+)</text>
        <dbReference type="Rhea" id="RHEA:25325"/>
        <dbReference type="ChEBI" id="CHEBI:15378"/>
        <dbReference type="ChEBI" id="CHEBI:57856"/>
        <dbReference type="ChEBI" id="CHEBI:58641"/>
        <dbReference type="ChEBI" id="CHEBI:59789"/>
        <dbReference type="ChEBI" id="CHEBI:295975"/>
        <dbReference type="EC" id="2.1.1.103"/>
    </reaction>
    <physiologicalReaction direction="left-to-right" evidence="6">
        <dbReference type="Rhea" id="RHEA:25326"/>
    </physiologicalReaction>
</comment>
<evidence type="ECO:0000256" key="4">
    <source>
        <dbReference type="ARBA" id="ARBA00022679"/>
    </source>
</evidence>
<keyword evidence="4" id="KW-0808">Transferase</keyword>
<evidence type="ECO:0000256" key="5">
    <source>
        <dbReference type="ARBA" id="ARBA00035674"/>
    </source>
</evidence>
<evidence type="ECO:0000259" key="9">
    <source>
        <dbReference type="Pfam" id="PF13649"/>
    </source>
</evidence>
<feature type="domain" description="Methyltransferase" evidence="9">
    <location>
        <begin position="43"/>
        <end position="133"/>
    </location>
</feature>
<evidence type="ECO:0000256" key="2">
    <source>
        <dbReference type="ARBA" id="ARBA00005189"/>
    </source>
</evidence>
<keyword evidence="11" id="KW-1185">Reference proteome</keyword>
<dbReference type="SUPFAM" id="SSF53335">
    <property type="entry name" value="S-adenosyl-L-methionine-dependent methyltransferases"/>
    <property type="match status" value="1"/>
</dbReference>
<dbReference type="OrthoDB" id="540004at2759"/>
<evidence type="ECO:0000313" key="11">
    <source>
        <dbReference type="Proteomes" id="UP000566819"/>
    </source>
</evidence>
<dbReference type="GO" id="GO:0000234">
    <property type="term" value="F:phosphoethanolamine N-methyltransferase activity"/>
    <property type="evidence" value="ECO:0007669"/>
    <property type="project" value="UniProtKB-EC"/>
</dbReference>
<evidence type="ECO:0000256" key="8">
    <source>
        <dbReference type="ARBA" id="ARBA00047841"/>
    </source>
</evidence>
<evidence type="ECO:0000256" key="6">
    <source>
        <dbReference type="ARBA" id="ARBA00047619"/>
    </source>
</evidence>
<dbReference type="EMBL" id="JAAMPI010001418">
    <property type="protein sequence ID" value="KAF4625287.1"/>
    <property type="molecule type" value="Genomic_DNA"/>
</dbReference>
<dbReference type="Gene3D" id="3.40.50.150">
    <property type="entry name" value="Vaccinia Virus protein VP39"/>
    <property type="match status" value="1"/>
</dbReference>
<dbReference type="EC" id="2.1.1.103" evidence="5"/>
<dbReference type="AlphaFoldDB" id="A0A8H4VWY3"/>
<dbReference type="PANTHER" id="PTHR44307">
    <property type="entry name" value="PHOSPHOETHANOLAMINE METHYLTRANSFERASE"/>
    <property type="match status" value="1"/>
</dbReference>
<dbReference type="GO" id="GO:0032259">
    <property type="term" value="P:methylation"/>
    <property type="evidence" value="ECO:0007669"/>
    <property type="project" value="UniProtKB-KW"/>
</dbReference>
<proteinExistence type="predicted"/>
<dbReference type="PANTHER" id="PTHR44307:SF2">
    <property type="entry name" value="PHOSPHOETHANOLAMINE METHYLTRANSFERASE ISOFORM X1"/>
    <property type="match status" value="1"/>
</dbReference>
<gene>
    <name evidence="10" type="ORF">G7Y89_g12877</name>
</gene>
<protein>
    <recommendedName>
        <fullName evidence="5">phosphoethanolamine N-methyltransferase</fullName>
        <ecNumber evidence="5">2.1.1.103</ecNumber>
    </recommendedName>
</protein>
<comment type="pathway">
    <text evidence="2">Lipid metabolism.</text>
</comment>
<accession>A0A8H4VWY3</accession>
<evidence type="ECO:0000256" key="1">
    <source>
        <dbReference type="ARBA" id="ARBA00004969"/>
    </source>
</evidence>
<organism evidence="10 11">
    <name type="scientific">Cudoniella acicularis</name>
    <dbReference type="NCBI Taxonomy" id="354080"/>
    <lineage>
        <taxon>Eukaryota</taxon>
        <taxon>Fungi</taxon>
        <taxon>Dikarya</taxon>
        <taxon>Ascomycota</taxon>
        <taxon>Pezizomycotina</taxon>
        <taxon>Leotiomycetes</taxon>
        <taxon>Helotiales</taxon>
        <taxon>Tricladiaceae</taxon>
        <taxon>Cudoniella</taxon>
    </lineage>
</organism>
<dbReference type="Pfam" id="PF13649">
    <property type="entry name" value="Methyltransf_25"/>
    <property type="match status" value="1"/>
</dbReference>
<comment type="catalytic activity">
    <reaction evidence="7">
        <text>phosphoethanolamine + S-adenosyl-L-methionine = N-methylethanolamine phosphate + S-adenosyl-L-homocysteine + H(+)</text>
        <dbReference type="Rhea" id="RHEA:20365"/>
        <dbReference type="ChEBI" id="CHEBI:15378"/>
        <dbReference type="ChEBI" id="CHEBI:57781"/>
        <dbReference type="ChEBI" id="CHEBI:57856"/>
        <dbReference type="ChEBI" id="CHEBI:58190"/>
        <dbReference type="ChEBI" id="CHEBI:59789"/>
        <dbReference type="EC" id="2.1.1.103"/>
    </reaction>
    <physiologicalReaction direction="left-to-right" evidence="7">
        <dbReference type="Rhea" id="RHEA:20366"/>
    </physiologicalReaction>
</comment>
<evidence type="ECO:0000256" key="7">
    <source>
        <dbReference type="ARBA" id="ARBA00047622"/>
    </source>
</evidence>
<evidence type="ECO:0000256" key="3">
    <source>
        <dbReference type="ARBA" id="ARBA00022603"/>
    </source>
</evidence>